<reference evidence="12" key="3">
    <citation type="submission" date="2020-06" db="EMBL/GenBank/DDBJ databases">
        <authorList>
            <person name="Studholme D.J."/>
        </authorList>
    </citation>
    <scope>NUCLEOTIDE SEQUENCE</scope>
    <source>
        <strain evidence="12">NZFS 2646</strain>
        <strain evidence="13">NZFS 3630</strain>
    </source>
</reference>
<comment type="similarity">
    <text evidence="1">Belongs to the peptidase A1 family.</text>
</comment>
<dbReference type="Gene3D" id="3.90.228.10">
    <property type="match status" value="1"/>
</dbReference>
<dbReference type="EMBL" id="MBDN02000001">
    <property type="protein sequence ID" value="RLN86159.1"/>
    <property type="molecule type" value="Genomic_DNA"/>
</dbReference>
<dbReference type="InterPro" id="IPR049808">
    <property type="entry name" value="CONSTANS-like_Bbox1"/>
</dbReference>
<evidence type="ECO:0000256" key="3">
    <source>
        <dbReference type="ARBA" id="ARBA00022723"/>
    </source>
</evidence>
<feature type="domain" description="B box-type" evidence="10">
    <location>
        <begin position="421"/>
        <end position="468"/>
    </location>
</feature>
<evidence type="ECO:0000256" key="5">
    <source>
        <dbReference type="ARBA" id="ARBA00022801"/>
    </source>
</evidence>
<name>A0A3R7H5Z2_9STRA</name>
<evidence type="ECO:0000256" key="7">
    <source>
        <dbReference type="PIRSR" id="PIRSR601461-1"/>
    </source>
</evidence>
<dbReference type="PANTHER" id="PTHR13683">
    <property type="entry name" value="ASPARTYL PROTEASES"/>
    <property type="match status" value="1"/>
</dbReference>
<keyword evidence="16" id="KW-1185">Reference proteome</keyword>
<dbReference type="GO" id="GO:0004190">
    <property type="term" value="F:aspartic-type endopeptidase activity"/>
    <property type="evidence" value="ECO:0007669"/>
    <property type="project" value="InterPro"/>
</dbReference>
<dbReference type="InterPro" id="IPR033121">
    <property type="entry name" value="PEPTIDASE_A1"/>
</dbReference>
<evidence type="ECO:0000259" key="11">
    <source>
        <dbReference type="PROSITE" id="PS51767"/>
    </source>
</evidence>
<dbReference type="Proteomes" id="UP000792063">
    <property type="component" value="Unassembled WGS sequence"/>
</dbReference>
<dbReference type="SMART" id="SM00336">
    <property type="entry name" value="BBOX"/>
    <property type="match status" value="2"/>
</dbReference>
<feature type="region of interest" description="Disordered" evidence="9">
    <location>
        <begin position="1188"/>
        <end position="1271"/>
    </location>
</feature>
<dbReference type="InterPro" id="IPR021109">
    <property type="entry name" value="Peptidase_aspartic_dom_sf"/>
</dbReference>
<dbReference type="EMBL" id="MAYM02001754">
    <property type="protein sequence ID" value="RLN11102.1"/>
    <property type="molecule type" value="Genomic_DNA"/>
</dbReference>
<feature type="domain" description="B box-type" evidence="10">
    <location>
        <begin position="307"/>
        <end position="349"/>
    </location>
</feature>
<dbReference type="Proteomes" id="UP000785171">
    <property type="component" value="Unassembled WGS sequence"/>
</dbReference>
<feature type="region of interest" description="Disordered" evidence="9">
    <location>
        <begin position="623"/>
        <end position="660"/>
    </location>
</feature>
<feature type="compositionally biased region" description="Acidic residues" evidence="9">
    <location>
        <begin position="634"/>
        <end position="643"/>
    </location>
</feature>
<dbReference type="Pfam" id="PF00643">
    <property type="entry name" value="zf-B_box"/>
    <property type="match status" value="2"/>
</dbReference>
<dbReference type="FunFam" id="2.40.70.10:FF:000225">
    <property type="entry name" value="Predicted protein"/>
    <property type="match status" value="1"/>
</dbReference>
<dbReference type="Proteomes" id="UP000285624">
    <property type="component" value="Unassembled WGS sequence"/>
</dbReference>
<dbReference type="CDD" id="cd19756">
    <property type="entry name" value="Bbox2"/>
    <property type="match status" value="1"/>
</dbReference>
<organism evidence="15 16">
    <name type="scientific">Phytophthora kernoviae</name>
    <dbReference type="NCBI Taxonomy" id="325452"/>
    <lineage>
        <taxon>Eukaryota</taxon>
        <taxon>Sar</taxon>
        <taxon>Stramenopiles</taxon>
        <taxon>Oomycota</taxon>
        <taxon>Peronosporomycetes</taxon>
        <taxon>Peronosporales</taxon>
        <taxon>Peronosporaceae</taxon>
        <taxon>Phytophthora</taxon>
    </lineage>
</organism>
<feature type="compositionally biased region" description="Polar residues" evidence="9">
    <location>
        <begin position="49"/>
        <end position="61"/>
    </location>
</feature>
<dbReference type="InterPro" id="IPR001461">
    <property type="entry name" value="Aspartic_peptidase_A1"/>
</dbReference>
<dbReference type="PROSITE" id="PS50119">
    <property type="entry name" value="ZF_BBOX"/>
    <property type="match status" value="2"/>
</dbReference>
<keyword evidence="6" id="KW-0862">Zinc</keyword>
<evidence type="ECO:0000256" key="4">
    <source>
        <dbReference type="ARBA" id="ARBA00022729"/>
    </source>
</evidence>
<feature type="active site" evidence="7">
    <location>
        <position position="814"/>
    </location>
</feature>
<dbReference type="InterPro" id="IPR000315">
    <property type="entry name" value="Znf_B-box"/>
</dbReference>
<feature type="compositionally biased region" description="Polar residues" evidence="9">
    <location>
        <begin position="25"/>
        <end position="37"/>
    </location>
</feature>
<protein>
    <recommendedName>
        <fullName evidence="18">B box-type domain-containing protein</fullName>
    </recommendedName>
</protein>
<evidence type="ECO:0000256" key="2">
    <source>
        <dbReference type="ARBA" id="ARBA00022670"/>
    </source>
</evidence>
<accession>A0A3R7H5Z2</accession>
<dbReference type="EMBL" id="JPWV03000002">
    <property type="protein sequence ID" value="KAG2532772.1"/>
    <property type="molecule type" value="Genomic_DNA"/>
</dbReference>
<evidence type="ECO:0000313" key="16">
    <source>
        <dbReference type="Proteomes" id="UP000285624"/>
    </source>
</evidence>
<evidence type="ECO:0000313" key="12">
    <source>
        <dbReference type="EMBL" id="KAG2532772.1"/>
    </source>
</evidence>
<dbReference type="Gene3D" id="3.30.160.60">
    <property type="entry name" value="Classic Zinc Finger"/>
    <property type="match status" value="1"/>
</dbReference>
<keyword evidence="4" id="KW-0732">Signal</keyword>
<evidence type="ECO:0000256" key="6">
    <source>
        <dbReference type="ARBA" id="ARBA00022833"/>
    </source>
</evidence>
<evidence type="ECO:0000256" key="9">
    <source>
        <dbReference type="SAM" id="MobiDB-lite"/>
    </source>
</evidence>
<proteinExistence type="inferred from homology"/>
<feature type="compositionally biased region" description="Polar residues" evidence="9">
    <location>
        <begin position="648"/>
        <end position="660"/>
    </location>
</feature>
<evidence type="ECO:0000256" key="1">
    <source>
        <dbReference type="ARBA" id="ARBA00007447"/>
    </source>
</evidence>
<dbReference type="SUPFAM" id="SSF57845">
    <property type="entry name" value="B-box zinc-binding domain"/>
    <property type="match status" value="1"/>
</dbReference>
<dbReference type="Proteomes" id="UP000285883">
    <property type="component" value="Unassembled WGS sequence"/>
</dbReference>
<evidence type="ECO:0008006" key="18">
    <source>
        <dbReference type="Google" id="ProtNLM"/>
    </source>
</evidence>
<feature type="compositionally biased region" description="Basic and acidic residues" evidence="9">
    <location>
        <begin position="1251"/>
        <end position="1271"/>
    </location>
</feature>
<feature type="active site" evidence="7">
    <location>
        <position position="1025"/>
    </location>
</feature>
<gene>
    <name evidence="14" type="ORF">BBI17_000182</name>
    <name evidence="15" type="ORF">BBO99_00002031</name>
    <name evidence="12" type="ORF">JM16_000036</name>
    <name evidence="13" type="ORF">JM18_000038</name>
</gene>
<dbReference type="CDD" id="cd19821">
    <property type="entry name" value="Bbox1_BBX-like"/>
    <property type="match status" value="1"/>
</dbReference>
<dbReference type="Gene3D" id="2.40.70.10">
    <property type="entry name" value="Acid Proteases"/>
    <property type="match status" value="2"/>
</dbReference>
<dbReference type="SUPFAM" id="SSF56399">
    <property type="entry name" value="ADP-ribosylation"/>
    <property type="match status" value="1"/>
</dbReference>
<dbReference type="GO" id="GO:0006508">
    <property type="term" value="P:proteolysis"/>
    <property type="evidence" value="ECO:0007669"/>
    <property type="project" value="UniProtKB-KW"/>
</dbReference>
<evidence type="ECO:0000313" key="13">
    <source>
        <dbReference type="EMBL" id="KAG2533631.1"/>
    </source>
</evidence>
<evidence type="ECO:0000259" key="10">
    <source>
        <dbReference type="PROSITE" id="PS50119"/>
    </source>
</evidence>
<dbReference type="AlphaFoldDB" id="A0A3R7H5Z2"/>
<sequence>MVVNEGDEAKASASLARLRLFLSSHAPNGSSESTPSASPERPAAAVQENGGNDNGTSPSTAEHSEWGAGIESYPEFLADDDEDDGGQTTIPAAGAVASVTPMSQSSKEFARVKYLLQCSLPGYRVHEGVVIWDMRNPSLVAQYEQHTTGLLELESWVAVNDLGAEMGDVHSYGFTSLDANQTGMKFTTGNLQLSAPPPLEPSAEGNKATSTRQLVLCKIAVGRSLVIREEEEAKARLPVGYHSYYLHRDDETGSSGQEQDPNGLQAALLDRGYYHEYILNNTLQVLPQYLVRFTFSAADAHGPVGPCALCEQHPAVVICRNCEAQICAHCDQEVHSANKLVRRHKRTPLRSKSRAIASGGARRGRRRSSTPSLAAAIVELGAENMTTPPPPPASNCPEITDVQINTIVAKQMEEGLLADETRTPTCRAHRGKKVEFYCPVCQVPVCVSCKMIGDHSIGEKGSHRLLTVADAYETCLRESLRSDPLIASRKTVIENKLQFLTRIQRSVQENKMQVAAAIKEQCALALRNLNEAVAVKMRVLSGESLEFERQLQQIDWVDESLEDHRTLLPPVEFLSAWSQHKLLRAEQRDFPPFAHGSNNSAEQVKADLQLTGELHVMSAEQLATPHHRQTFTPGDDDNDDDVLINDIEPSSSNQGSISDSPQVELKAAALLTHHRRNPDSDMRKRLLSMKASLPTNMASRRVVSPKCQQILDEIRHDMLTQNAAKKNPSAVSPRGALLAAVMALTALLEAQQTVGLTMELHRLPEHNIHPEKYSRRLNTEDDGPEIVPLHIGLGTHYTWVYAGTPPQRASVIADTGSGIMAFPCSGCNGCGNHTDQPFKASNSSTLVHVTCSSDSFFQCKECKLNSDTCGISQSYMEGSSWKASVVEDVVYLGGDSSFTDDMMRNQYGTHFQFGCQSSETGLFVTQVADGIMGLSNTNNHIVAKLYRENKISNNLFSLCFAEKGGTMSVGDPNTLAHRGEITYAKIITDRSNGHFYSVQMKDIRIGGKSIKAEETAYTRGHYIVDSGTTDSYLPRAVKTEFLQVFKEVSGREYQAGSICTAFTKDEIKSLPTLQYVMEAYGEEGGEIILEVPPEQYLLSTNNGNSFCGGIHLSENSGGVIGANIMTDRDVIFDLGNQRVGFVDADCMYQASMDARMSPTATPASNGNNTSFLLMMLISVSRRRQNAGKEALWSRVKGSEEDEDDDDEEEFGLVRKEKKVSSKHQRLEMEEEDDDDDLHGQDSSSDEEDEVFDRKNLQHDESKVDPRTLERL</sequence>
<keyword evidence="5" id="KW-0378">Hydrolase</keyword>
<evidence type="ECO:0000313" key="15">
    <source>
        <dbReference type="EMBL" id="RLN86159.1"/>
    </source>
</evidence>
<evidence type="ECO:0000313" key="17">
    <source>
        <dbReference type="Proteomes" id="UP000285883"/>
    </source>
</evidence>
<feature type="domain" description="Peptidase A1" evidence="11">
    <location>
        <begin position="796"/>
        <end position="1142"/>
    </location>
</feature>
<keyword evidence="3" id="KW-0479">Metal-binding</keyword>
<dbReference type="SUPFAM" id="SSF50630">
    <property type="entry name" value="Acid proteases"/>
    <property type="match status" value="1"/>
</dbReference>
<feature type="region of interest" description="Disordered" evidence="9">
    <location>
        <begin position="346"/>
        <end position="371"/>
    </location>
</feature>
<dbReference type="STRING" id="325452.A0A3R7H5Z2"/>
<dbReference type="Pfam" id="PF00026">
    <property type="entry name" value="Asp"/>
    <property type="match status" value="1"/>
</dbReference>
<comment type="caution">
    <text evidence="15">The sequence shown here is derived from an EMBL/GenBank/DDBJ whole genome shotgun (WGS) entry which is preliminary data.</text>
</comment>
<evidence type="ECO:0000256" key="8">
    <source>
        <dbReference type="PROSITE-ProRule" id="PRU00024"/>
    </source>
</evidence>
<keyword evidence="8" id="KW-0863">Zinc-finger</keyword>
<evidence type="ECO:0000313" key="14">
    <source>
        <dbReference type="EMBL" id="RLN11102.1"/>
    </source>
</evidence>
<reference evidence="12" key="1">
    <citation type="journal article" date="2015" name="Genom Data">
        <title>Genome sequences of six Phytophthora species associated with forests in New Zealand.</title>
        <authorList>
            <person name="Studholme D.J."/>
            <person name="McDougal R.L."/>
            <person name="Sambles C."/>
            <person name="Hansen E."/>
            <person name="Hardy G."/>
            <person name="Grant M."/>
            <person name="Ganley R.J."/>
            <person name="Williams N.M."/>
        </authorList>
    </citation>
    <scope>NUCLEOTIDE SEQUENCE</scope>
    <source>
        <strain evidence="12">NZFS 2646</strain>
        <strain evidence="13">NZFS 3630</strain>
    </source>
</reference>
<feature type="compositionally biased region" description="Acidic residues" evidence="9">
    <location>
        <begin position="1199"/>
        <end position="1210"/>
    </location>
</feature>
<dbReference type="GO" id="GO:0008270">
    <property type="term" value="F:zinc ion binding"/>
    <property type="evidence" value="ECO:0007669"/>
    <property type="project" value="UniProtKB-KW"/>
</dbReference>
<dbReference type="PROSITE" id="PS51767">
    <property type="entry name" value="PEPTIDASE_A1"/>
    <property type="match status" value="1"/>
</dbReference>
<keyword evidence="2" id="KW-0645">Protease</keyword>
<feature type="region of interest" description="Disordered" evidence="9">
    <location>
        <begin position="25"/>
        <end position="64"/>
    </location>
</feature>
<dbReference type="PANTHER" id="PTHR13683:SF375">
    <property type="entry name" value="PEPTIDASE A1 DOMAIN-CONTAINING PROTEIN"/>
    <property type="match status" value="1"/>
</dbReference>
<reference evidence="16 17" key="2">
    <citation type="submission" date="2018-07" db="EMBL/GenBank/DDBJ databases">
        <title>Genome sequencing of oomycete isolates from Chile give support for New Zealand origin for Phytophthora kernoviae and make available the first Nothophytophthora sp. genome.</title>
        <authorList>
            <person name="Studholme D.J."/>
            <person name="Sanfuentes E."/>
            <person name="Panda P."/>
            <person name="Hill R."/>
            <person name="Sambles C."/>
            <person name="Grant M."/>
            <person name="Williams N.M."/>
            <person name="Mcdougal R.L."/>
        </authorList>
    </citation>
    <scope>NUCLEOTIDE SEQUENCE [LARGE SCALE GENOMIC DNA]</scope>
    <source>
        <strain evidence="14">Chile2</strain>
        <strain evidence="15">Chile4</strain>
    </source>
</reference>
<dbReference type="EMBL" id="JPWU03000001">
    <property type="protein sequence ID" value="KAG2533631.1"/>
    <property type="molecule type" value="Genomic_DNA"/>
</dbReference>